<dbReference type="AlphaFoldDB" id="A0A150WJR9"/>
<organism evidence="2 3">
    <name type="scientific">Bdellovibrio bacteriovorus</name>
    <dbReference type="NCBI Taxonomy" id="959"/>
    <lineage>
        <taxon>Bacteria</taxon>
        <taxon>Pseudomonadati</taxon>
        <taxon>Bdellovibrionota</taxon>
        <taxon>Bdellovibrionia</taxon>
        <taxon>Bdellovibrionales</taxon>
        <taxon>Pseudobdellovibrionaceae</taxon>
        <taxon>Bdellovibrio</taxon>
    </lineage>
</organism>
<evidence type="ECO:0000313" key="2">
    <source>
        <dbReference type="EMBL" id="KYG63940.1"/>
    </source>
</evidence>
<keyword evidence="3" id="KW-1185">Reference proteome</keyword>
<comment type="caution">
    <text evidence="2">The sequence shown here is derived from an EMBL/GenBank/DDBJ whole genome shotgun (WGS) entry which is preliminary data.</text>
</comment>
<dbReference type="EMBL" id="LUKE01000003">
    <property type="protein sequence ID" value="KYG63940.1"/>
    <property type="molecule type" value="Genomic_DNA"/>
</dbReference>
<accession>A0A150WJR9</accession>
<proteinExistence type="predicted"/>
<name>A0A150WJR9_BDEBC</name>
<dbReference type="GO" id="GO:0035438">
    <property type="term" value="F:cyclic-di-GMP binding"/>
    <property type="evidence" value="ECO:0007669"/>
    <property type="project" value="InterPro"/>
</dbReference>
<evidence type="ECO:0000259" key="1">
    <source>
        <dbReference type="Pfam" id="PF07238"/>
    </source>
</evidence>
<reference evidence="2 3" key="1">
    <citation type="submission" date="2016-03" db="EMBL/GenBank/DDBJ databases">
        <authorList>
            <person name="Ploux O."/>
        </authorList>
    </citation>
    <scope>NUCLEOTIDE SEQUENCE [LARGE SCALE GENOMIC DNA]</scope>
    <source>
        <strain evidence="2 3">R0</strain>
    </source>
</reference>
<dbReference type="OrthoDB" id="5290913at2"/>
<protein>
    <recommendedName>
        <fullName evidence="1">PilZ domain-containing protein</fullName>
    </recommendedName>
</protein>
<dbReference type="Gene3D" id="2.40.10.220">
    <property type="entry name" value="predicted glycosyltransferase like domains"/>
    <property type="match status" value="1"/>
</dbReference>
<feature type="domain" description="PilZ" evidence="1">
    <location>
        <begin position="132"/>
        <end position="227"/>
    </location>
</feature>
<sequence length="233" mass="26056">MSQSKIWFILSEGQTTGPFEPDEVEQHLPSAKEPQVWGRGHSEWMQPAKWRQTLREAGHVTGSSGPTPEKPQGLWRVRVHGEEKTPLRYAELVTYLKNFSDLSAIDVFPEAGDTWKEVFAIPRLVEELGISRRSHPRVPIVGTLTFEIPQGEQSCRVISISEGGIGINDAQGMHIGSQFRGTLTSPNLYVTIDCMFEAVYIGADGYAGLRFLDITDELKSSVIEYVNKFAVHQ</sequence>
<evidence type="ECO:0000313" key="3">
    <source>
        <dbReference type="Proteomes" id="UP000075320"/>
    </source>
</evidence>
<gene>
    <name evidence="2" type="ORF">AZI86_14100</name>
</gene>
<dbReference type="InterPro" id="IPR009875">
    <property type="entry name" value="PilZ_domain"/>
</dbReference>
<dbReference type="Pfam" id="PF07238">
    <property type="entry name" value="PilZ"/>
    <property type="match status" value="1"/>
</dbReference>
<dbReference type="Proteomes" id="UP000075320">
    <property type="component" value="Unassembled WGS sequence"/>
</dbReference>
<dbReference type="SUPFAM" id="SSF141371">
    <property type="entry name" value="PilZ domain-like"/>
    <property type="match status" value="1"/>
</dbReference>